<dbReference type="CDD" id="cd01949">
    <property type="entry name" value="GGDEF"/>
    <property type="match status" value="1"/>
</dbReference>
<dbReference type="PANTHER" id="PTHR33121:SF23">
    <property type="entry name" value="CYCLIC DI-GMP PHOSPHODIESTERASE PDEB"/>
    <property type="match status" value="1"/>
</dbReference>
<dbReference type="SMART" id="SM00052">
    <property type="entry name" value="EAL"/>
    <property type="match status" value="1"/>
</dbReference>
<dbReference type="SMART" id="SM00267">
    <property type="entry name" value="GGDEF"/>
    <property type="match status" value="1"/>
</dbReference>
<accession>A0A927GVT1</accession>
<dbReference type="InterPro" id="IPR035919">
    <property type="entry name" value="EAL_sf"/>
</dbReference>
<protein>
    <submittedName>
        <fullName evidence="4">EAL domain-containing protein</fullName>
    </submittedName>
</protein>
<dbReference type="Gene3D" id="3.20.20.450">
    <property type="entry name" value="EAL domain"/>
    <property type="match status" value="1"/>
</dbReference>
<keyword evidence="5" id="KW-1185">Reference proteome</keyword>
<evidence type="ECO:0000313" key="4">
    <source>
        <dbReference type="EMBL" id="MBD2858991.1"/>
    </source>
</evidence>
<proteinExistence type="predicted"/>
<dbReference type="Gene3D" id="3.30.70.270">
    <property type="match status" value="1"/>
</dbReference>
<dbReference type="AlphaFoldDB" id="A0A927GVT1"/>
<dbReference type="Pfam" id="PF00563">
    <property type="entry name" value="EAL"/>
    <property type="match status" value="1"/>
</dbReference>
<dbReference type="PROSITE" id="PS50883">
    <property type="entry name" value="EAL"/>
    <property type="match status" value="1"/>
</dbReference>
<dbReference type="Proteomes" id="UP000610558">
    <property type="component" value="Unassembled WGS sequence"/>
</dbReference>
<evidence type="ECO:0000259" key="2">
    <source>
        <dbReference type="PROSITE" id="PS50883"/>
    </source>
</evidence>
<dbReference type="InterPro" id="IPR043128">
    <property type="entry name" value="Rev_trsase/Diguanyl_cyclase"/>
</dbReference>
<feature type="domain" description="GGDEF" evidence="3">
    <location>
        <begin position="176"/>
        <end position="309"/>
    </location>
</feature>
<dbReference type="InterPro" id="IPR000160">
    <property type="entry name" value="GGDEF_dom"/>
</dbReference>
<comment type="caution">
    <text evidence="4">The sequence shown here is derived from an EMBL/GenBank/DDBJ whole genome shotgun (WGS) entry which is preliminary data.</text>
</comment>
<dbReference type="SUPFAM" id="SSF55073">
    <property type="entry name" value="Nucleotide cyclase"/>
    <property type="match status" value="1"/>
</dbReference>
<dbReference type="EMBL" id="JACXLD010000004">
    <property type="protein sequence ID" value="MBD2858991.1"/>
    <property type="molecule type" value="Genomic_DNA"/>
</dbReference>
<dbReference type="SUPFAM" id="SSF141868">
    <property type="entry name" value="EAL domain-like"/>
    <property type="match status" value="1"/>
</dbReference>
<dbReference type="InterPro" id="IPR001633">
    <property type="entry name" value="EAL_dom"/>
</dbReference>
<feature type="domain" description="EAL" evidence="2">
    <location>
        <begin position="320"/>
        <end position="575"/>
    </location>
</feature>
<dbReference type="InterPro" id="IPR050706">
    <property type="entry name" value="Cyclic-di-GMP_PDE-like"/>
</dbReference>
<sequence length="575" mass="64280">MSPEFDAERILKHLQVPLVCFNESAELCYLNNAALALLTSSLDCEELQGLSLSSLFSLRKDSGDPLLSSELIELSATNNMYSVHLVNGNEDAGKPFLIAVSKIGGAETAAESEADSESQSDNENMYLLCLHEPVFDGQDQEGLISPILDPLTELFDRREFERRLDNLVDDAAISSRTHALVFLDVDQFKMINDTRGHRAGDNLIKQLAMLLQSEVCHGDTVCRLGGDEFGVLLSNVDAFEARSVASRLLRATKQMEFVWQGTVHSISFSAGVVLIDEHSLTREKVMSQADVAVYSAKEEGRGRVHIYNPEDNKLGRLQEDMHAVQAIRCALENHDFFLVKEGIYSLDAGEPKQSGTYLELLLRMRRGNEVLSPAAFMPAAERFGMMPSIDRWVFAELISYLEAHPELHGQDLLYSINLSGQSLCEKSFLEFVIRKLQVSNIDVRQICFEITETVAIRNFDLVTDFISRVQAMGGRFALDDFGTGMSSFGYLQQLPVDFVKIDGMFVRDMDRNSVHSALVRSINEVSHELGKRTIAEFVERPEIIDCLKSLGVDFFQGHLCGKPVPLHEPEPHLQH</sequence>
<evidence type="ECO:0000313" key="5">
    <source>
        <dbReference type="Proteomes" id="UP000610558"/>
    </source>
</evidence>
<dbReference type="RefSeq" id="WP_190764405.1">
    <property type="nucleotide sequence ID" value="NZ_JACXLD010000004.1"/>
</dbReference>
<organism evidence="4 5">
    <name type="scientific">Spongiibacter pelagi</name>
    <dbReference type="NCBI Taxonomy" id="2760804"/>
    <lineage>
        <taxon>Bacteria</taxon>
        <taxon>Pseudomonadati</taxon>
        <taxon>Pseudomonadota</taxon>
        <taxon>Gammaproteobacteria</taxon>
        <taxon>Cellvibrionales</taxon>
        <taxon>Spongiibacteraceae</taxon>
        <taxon>Spongiibacter</taxon>
    </lineage>
</organism>
<comment type="cofactor">
    <cofactor evidence="1">
        <name>Mg(2+)</name>
        <dbReference type="ChEBI" id="CHEBI:18420"/>
    </cofactor>
</comment>
<name>A0A927GVT1_9GAMM</name>
<evidence type="ECO:0000256" key="1">
    <source>
        <dbReference type="ARBA" id="ARBA00001946"/>
    </source>
</evidence>
<reference evidence="4" key="1">
    <citation type="submission" date="2020-09" db="EMBL/GenBank/DDBJ databases">
        <authorList>
            <person name="Yoon J.-W."/>
        </authorList>
    </citation>
    <scope>NUCLEOTIDE SEQUENCE</scope>
    <source>
        <strain evidence="4">KMU-158</strain>
    </source>
</reference>
<dbReference type="GO" id="GO:0071111">
    <property type="term" value="F:cyclic-guanylate-specific phosphodiesterase activity"/>
    <property type="evidence" value="ECO:0007669"/>
    <property type="project" value="InterPro"/>
</dbReference>
<gene>
    <name evidence="4" type="ORF">IB286_08195</name>
</gene>
<dbReference type="NCBIfam" id="TIGR00254">
    <property type="entry name" value="GGDEF"/>
    <property type="match status" value="1"/>
</dbReference>
<dbReference type="CDD" id="cd01948">
    <property type="entry name" value="EAL"/>
    <property type="match status" value="1"/>
</dbReference>
<dbReference type="Pfam" id="PF00990">
    <property type="entry name" value="GGDEF"/>
    <property type="match status" value="1"/>
</dbReference>
<evidence type="ECO:0000259" key="3">
    <source>
        <dbReference type="PROSITE" id="PS50887"/>
    </source>
</evidence>
<dbReference type="PROSITE" id="PS50887">
    <property type="entry name" value="GGDEF"/>
    <property type="match status" value="1"/>
</dbReference>
<dbReference type="InterPro" id="IPR029787">
    <property type="entry name" value="Nucleotide_cyclase"/>
</dbReference>
<dbReference type="FunFam" id="3.30.70.270:FF:000001">
    <property type="entry name" value="Diguanylate cyclase domain protein"/>
    <property type="match status" value="1"/>
</dbReference>
<dbReference type="PANTHER" id="PTHR33121">
    <property type="entry name" value="CYCLIC DI-GMP PHOSPHODIESTERASE PDEF"/>
    <property type="match status" value="1"/>
</dbReference>